<keyword evidence="1" id="KW-1185">Reference proteome</keyword>
<sequence>MQYQKHLRWMYSAIFINQILQIYLN</sequence>
<dbReference type="AlphaFoldDB" id="A0A1I7WL28"/>
<reference evidence="2" key="1">
    <citation type="submission" date="2016-11" db="UniProtKB">
        <authorList>
            <consortium name="WormBaseParasite"/>
        </authorList>
    </citation>
    <scope>IDENTIFICATION</scope>
</reference>
<protein>
    <submittedName>
        <fullName evidence="2">Uncharacterized protein</fullName>
    </submittedName>
</protein>
<accession>A0A1I7WL28</accession>
<evidence type="ECO:0000313" key="1">
    <source>
        <dbReference type="Proteomes" id="UP000095283"/>
    </source>
</evidence>
<proteinExistence type="predicted"/>
<evidence type="ECO:0000313" key="2">
    <source>
        <dbReference type="WBParaSite" id="Hba_05765"/>
    </source>
</evidence>
<organism evidence="1 2">
    <name type="scientific">Heterorhabditis bacteriophora</name>
    <name type="common">Entomopathogenic nematode worm</name>
    <dbReference type="NCBI Taxonomy" id="37862"/>
    <lineage>
        <taxon>Eukaryota</taxon>
        <taxon>Metazoa</taxon>
        <taxon>Ecdysozoa</taxon>
        <taxon>Nematoda</taxon>
        <taxon>Chromadorea</taxon>
        <taxon>Rhabditida</taxon>
        <taxon>Rhabditina</taxon>
        <taxon>Rhabditomorpha</taxon>
        <taxon>Strongyloidea</taxon>
        <taxon>Heterorhabditidae</taxon>
        <taxon>Heterorhabditis</taxon>
    </lineage>
</organism>
<name>A0A1I7WL28_HETBA</name>
<dbReference type="WBParaSite" id="Hba_05765">
    <property type="protein sequence ID" value="Hba_05765"/>
    <property type="gene ID" value="Hba_05765"/>
</dbReference>
<dbReference type="Proteomes" id="UP000095283">
    <property type="component" value="Unplaced"/>
</dbReference>